<dbReference type="EMBL" id="KV425974">
    <property type="protein sequence ID" value="KZV94347.1"/>
    <property type="molecule type" value="Genomic_DNA"/>
</dbReference>
<dbReference type="AlphaFoldDB" id="A0A165J561"/>
<dbReference type="OrthoDB" id="2854459at2759"/>
<protein>
    <recommendedName>
        <fullName evidence="4">F-box domain-containing protein</fullName>
    </recommendedName>
</protein>
<dbReference type="Proteomes" id="UP000077266">
    <property type="component" value="Unassembled WGS sequence"/>
</dbReference>
<gene>
    <name evidence="2" type="ORF">EXIGLDRAFT_737103</name>
</gene>
<dbReference type="InParanoid" id="A0A165J561"/>
<reference evidence="2 3" key="1">
    <citation type="journal article" date="2016" name="Mol. Biol. Evol.">
        <title>Comparative Genomics of Early-Diverging Mushroom-Forming Fungi Provides Insights into the Origins of Lignocellulose Decay Capabilities.</title>
        <authorList>
            <person name="Nagy L.G."/>
            <person name="Riley R."/>
            <person name="Tritt A."/>
            <person name="Adam C."/>
            <person name="Daum C."/>
            <person name="Floudas D."/>
            <person name="Sun H."/>
            <person name="Yadav J.S."/>
            <person name="Pangilinan J."/>
            <person name="Larsson K.H."/>
            <person name="Matsuura K."/>
            <person name="Barry K."/>
            <person name="Labutti K."/>
            <person name="Kuo R."/>
            <person name="Ohm R.A."/>
            <person name="Bhattacharya S.S."/>
            <person name="Shirouzu T."/>
            <person name="Yoshinaga Y."/>
            <person name="Martin F.M."/>
            <person name="Grigoriev I.V."/>
            <person name="Hibbett D.S."/>
        </authorList>
    </citation>
    <scope>NUCLEOTIDE SEQUENCE [LARGE SCALE GENOMIC DNA]</scope>
    <source>
        <strain evidence="2 3">HHB12029</strain>
    </source>
</reference>
<keyword evidence="3" id="KW-1185">Reference proteome</keyword>
<feature type="region of interest" description="Disordered" evidence="1">
    <location>
        <begin position="570"/>
        <end position="608"/>
    </location>
</feature>
<accession>A0A165J561</accession>
<organism evidence="2 3">
    <name type="scientific">Exidia glandulosa HHB12029</name>
    <dbReference type="NCBI Taxonomy" id="1314781"/>
    <lineage>
        <taxon>Eukaryota</taxon>
        <taxon>Fungi</taxon>
        <taxon>Dikarya</taxon>
        <taxon>Basidiomycota</taxon>
        <taxon>Agaricomycotina</taxon>
        <taxon>Agaricomycetes</taxon>
        <taxon>Auriculariales</taxon>
        <taxon>Exidiaceae</taxon>
        <taxon>Exidia</taxon>
    </lineage>
</organism>
<evidence type="ECO:0000313" key="2">
    <source>
        <dbReference type="EMBL" id="KZV94347.1"/>
    </source>
</evidence>
<proteinExistence type="predicted"/>
<evidence type="ECO:0000313" key="3">
    <source>
        <dbReference type="Proteomes" id="UP000077266"/>
    </source>
</evidence>
<sequence length="608" mass="67451">MAAQDLALFLAARANRRVSKARSGGVDRANGAIERVSSLLRLERERVVARRTRTKWHPLVTLPLAVIRRLLEHCDLLTRVALSHTCSNVFQAAIATPHLWTEFTFSLPVLPRVSHLVQKSVSLPVRITLSLRLDATTLDGLEVFAESIFPRLEYFDIMFIVTNKRSVDPTFNVSELAMLWHRINAMLSAPAPLLHSLFVALHTSVEGSYYIDHGILNGTPSNLRTCSLHGVMMSFSDPCAAFSLLETFNWVSRKEPVTLSDVCSLLKHASRLHTIGIKSLVTSQSESVELACSRQGVGLKRFCAFVQEPVDETGRHIESVFINLDKLVIISPSQGHISEVKDEVDLPGPLRISVPSATQPLAYVHYGKPKEKSRTQTAFHRTQWAPIFSSSRLVSLVVHEMALGKVGCPPSAPNLRDLCIIMSTCCDYQSALFVGPPTPGVLIQSLDSDSENGLFFDYPSLRTLCLAEAPAQWRTECQQKMPGRPRGCTCRNGCTIALADVCDLILMRLRSKHKLERLILSGIRHIADVDLSRSLQELHQLIGVLLLLPSLPDDLLELIPSASLPCSRNRHVDPTSAFDDDDPAPPGDGGSRWSRYDPPRTLVSRRRL</sequence>
<evidence type="ECO:0008006" key="4">
    <source>
        <dbReference type="Google" id="ProtNLM"/>
    </source>
</evidence>
<name>A0A165J561_EXIGL</name>
<evidence type="ECO:0000256" key="1">
    <source>
        <dbReference type="SAM" id="MobiDB-lite"/>
    </source>
</evidence>